<proteinExistence type="predicted"/>
<dbReference type="AlphaFoldDB" id="L9YE82"/>
<protein>
    <submittedName>
        <fullName evidence="2">Uncharacterized protein</fullName>
    </submittedName>
</protein>
<accession>L9YE82</accession>
<gene>
    <name evidence="2" type="ORF">C488_17548</name>
</gene>
<evidence type="ECO:0000313" key="2">
    <source>
        <dbReference type="EMBL" id="ELY71213.1"/>
    </source>
</evidence>
<comment type="caution">
    <text evidence="2">The sequence shown here is derived from an EMBL/GenBank/DDBJ whole genome shotgun (WGS) entry which is preliminary data.</text>
</comment>
<dbReference type="PATRIC" id="fig|797303.5.peg.3491"/>
<sequence length="69" mass="7180">MAVVGRFAATTTPDRASRRKAGHDSTHSEATEASIAGLRRERVIVANGTDTDPNATDPTPASASGDETR</sequence>
<dbReference type="EMBL" id="AOIE01000104">
    <property type="protein sequence ID" value="ELY71213.1"/>
    <property type="molecule type" value="Genomic_DNA"/>
</dbReference>
<evidence type="ECO:0000313" key="3">
    <source>
        <dbReference type="Proteomes" id="UP000011593"/>
    </source>
</evidence>
<feature type="region of interest" description="Disordered" evidence="1">
    <location>
        <begin position="1"/>
        <end position="69"/>
    </location>
</feature>
<organism evidence="2 3">
    <name type="scientific">Natrinema pellirubrum (strain DSM 15624 / CIP 106293 / JCM 10476 / NCIMB 786 / 157)</name>
    <dbReference type="NCBI Taxonomy" id="797303"/>
    <lineage>
        <taxon>Archaea</taxon>
        <taxon>Methanobacteriati</taxon>
        <taxon>Methanobacteriota</taxon>
        <taxon>Stenosarchaea group</taxon>
        <taxon>Halobacteria</taxon>
        <taxon>Halobacteriales</taxon>
        <taxon>Natrialbaceae</taxon>
        <taxon>Natrinema</taxon>
    </lineage>
</organism>
<name>L9YE82_NATP1</name>
<feature type="compositionally biased region" description="Low complexity" evidence="1">
    <location>
        <begin position="46"/>
        <end position="69"/>
    </location>
</feature>
<evidence type="ECO:0000256" key="1">
    <source>
        <dbReference type="SAM" id="MobiDB-lite"/>
    </source>
</evidence>
<keyword evidence="3" id="KW-1185">Reference proteome</keyword>
<dbReference type="Proteomes" id="UP000011593">
    <property type="component" value="Unassembled WGS sequence"/>
</dbReference>
<reference evidence="2 3" key="1">
    <citation type="journal article" date="2014" name="PLoS Genet.">
        <title>Phylogenetically driven sequencing of extremely halophilic archaea reveals strategies for static and dynamic osmo-response.</title>
        <authorList>
            <person name="Becker E.A."/>
            <person name="Seitzer P.M."/>
            <person name="Tritt A."/>
            <person name="Larsen D."/>
            <person name="Krusor M."/>
            <person name="Yao A.I."/>
            <person name="Wu D."/>
            <person name="Madern D."/>
            <person name="Eisen J.A."/>
            <person name="Darling A.E."/>
            <person name="Facciotti M.T."/>
        </authorList>
    </citation>
    <scope>NUCLEOTIDE SEQUENCE [LARGE SCALE GENOMIC DNA]</scope>
    <source>
        <strain evidence="2 3">DSM 15624</strain>
    </source>
</reference>